<dbReference type="CDD" id="cd02231">
    <property type="entry name" value="cupin_BLL6423-like"/>
    <property type="match status" value="1"/>
</dbReference>
<name>A0A0D2AX27_9EURO</name>
<dbReference type="Gene3D" id="2.60.120.10">
    <property type="entry name" value="Jelly Rolls"/>
    <property type="match status" value="1"/>
</dbReference>
<protein>
    <recommendedName>
        <fullName evidence="1">Cupin type-2 domain-containing protein</fullName>
    </recommendedName>
</protein>
<dbReference type="OrthoDB" id="5840532at2759"/>
<dbReference type="InterPro" id="IPR014710">
    <property type="entry name" value="RmlC-like_jellyroll"/>
</dbReference>
<dbReference type="GeneID" id="27344823"/>
<organism evidence="2 3">
    <name type="scientific">Cladophialophora immunda</name>
    <dbReference type="NCBI Taxonomy" id="569365"/>
    <lineage>
        <taxon>Eukaryota</taxon>
        <taxon>Fungi</taxon>
        <taxon>Dikarya</taxon>
        <taxon>Ascomycota</taxon>
        <taxon>Pezizomycotina</taxon>
        <taxon>Eurotiomycetes</taxon>
        <taxon>Chaetothyriomycetidae</taxon>
        <taxon>Chaetothyriales</taxon>
        <taxon>Herpotrichiellaceae</taxon>
        <taxon>Cladophialophora</taxon>
    </lineage>
</organism>
<feature type="domain" description="Cupin type-2" evidence="1">
    <location>
        <begin position="104"/>
        <end position="160"/>
    </location>
</feature>
<evidence type="ECO:0000259" key="1">
    <source>
        <dbReference type="Pfam" id="PF07883"/>
    </source>
</evidence>
<proteinExistence type="predicted"/>
<dbReference type="EMBL" id="KN847042">
    <property type="protein sequence ID" value="KIW29842.1"/>
    <property type="molecule type" value="Genomic_DNA"/>
</dbReference>
<reference evidence="2 3" key="1">
    <citation type="submission" date="2015-01" db="EMBL/GenBank/DDBJ databases">
        <title>The Genome Sequence of Cladophialophora immunda CBS83496.</title>
        <authorList>
            <consortium name="The Broad Institute Genomics Platform"/>
            <person name="Cuomo C."/>
            <person name="de Hoog S."/>
            <person name="Gorbushina A."/>
            <person name="Stielow B."/>
            <person name="Teixiera M."/>
            <person name="Abouelleil A."/>
            <person name="Chapman S.B."/>
            <person name="Priest M."/>
            <person name="Young S.K."/>
            <person name="Wortman J."/>
            <person name="Nusbaum C."/>
            <person name="Birren B."/>
        </authorList>
    </citation>
    <scope>NUCLEOTIDE SEQUENCE [LARGE SCALE GENOMIC DNA]</scope>
    <source>
        <strain evidence="2 3">CBS 83496</strain>
    </source>
</reference>
<dbReference type="Gene3D" id="2.20.70.150">
    <property type="match status" value="1"/>
</dbReference>
<dbReference type="InterPro" id="IPR013096">
    <property type="entry name" value="Cupin_2"/>
</dbReference>
<dbReference type="STRING" id="569365.A0A0D2AX27"/>
<dbReference type="HOGENOM" id="CLU_096188_0_0_1"/>
<dbReference type="Proteomes" id="UP000054466">
    <property type="component" value="Unassembled WGS sequence"/>
</dbReference>
<dbReference type="Pfam" id="PF07883">
    <property type="entry name" value="Cupin_2"/>
    <property type="match status" value="1"/>
</dbReference>
<dbReference type="PANTHER" id="PTHR36156:SF2">
    <property type="entry name" value="CUPIN TYPE-2 DOMAIN-CONTAINING PROTEIN"/>
    <property type="match status" value="1"/>
</dbReference>
<dbReference type="SUPFAM" id="SSF51182">
    <property type="entry name" value="RmlC-like cupins"/>
    <property type="match status" value="1"/>
</dbReference>
<dbReference type="AlphaFoldDB" id="A0A0D2AX27"/>
<dbReference type="PANTHER" id="PTHR36156">
    <property type="entry name" value="SLR2101 PROTEIN"/>
    <property type="match status" value="1"/>
</dbReference>
<dbReference type="RefSeq" id="XP_016250058.1">
    <property type="nucleotide sequence ID" value="XM_016392539.1"/>
</dbReference>
<accession>A0A0D2AX27</accession>
<keyword evidence="3" id="KW-1185">Reference proteome</keyword>
<evidence type="ECO:0000313" key="3">
    <source>
        <dbReference type="Proteomes" id="UP000054466"/>
    </source>
</evidence>
<dbReference type="InterPro" id="IPR011051">
    <property type="entry name" value="RmlC_Cupin_sf"/>
</dbReference>
<dbReference type="InterPro" id="IPR047142">
    <property type="entry name" value="OryJ/VirC-like"/>
</dbReference>
<dbReference type="VEuPathDB" id="FungiDB:PV07_05629"/>
<evidence type="ECO:0000313" key="2">
    <source>
        <dbReference type="EMBL" id="KIW29842.1"/>
    </source>
</evidence>
<sequence length="197" mass="21207">MSFPTVRRIVTGHDRTGRSIIESDRALTPANPLDPTGAPPTGIIPGFTNLFRTAGVPAADVRGTWTDDVHGRKIGLVDPSGVFCRVVDFPALGAETARDEVNIMHRTQSVDFGVVLRGTITLVLDDGSETVMREGDVCVQRGTNHAWKNVSAETCRVLFVLVPSVPIVNEATGEAFPLTDTAHLEDERHMAAPAARQ</sequence>
<gene>
    <name evidence="2" type="ORF">PV07_05629</name>
</gene>